<dbReference type="EMBL" id="DF968182">
    <property type="protein sequence ID" value="GAP43001.1"/>
    <property type="molecule type" value="Genomic_DNA"/>
</dbReference>
<dbReference type="Proteomes" id="UP000053091">
    <property type="component" value="Unassembled WGS sequence"/>
</dbReference>
<protein>
    <submittedName>
        <fullName evidence="1">Uncharacterized protein</fullName>
    </submittedName>
</protein>
<reference evidence="1" key="1">
    <citation type="journal article" date="2015" name="Genome Announc.">
        <title>Draft Genome Sequence of Bacteroidales Strain TBC1, a Novel Isolate from a Methanogenic Wastewater Treatment System.</title>
        <authorList>
            <person name="Tourlousse D.M."/>
            <person name="Matsuura N."/>
            <person name="Sun L."/>
            <person name="Toyonaga M."/>
            <person name="Kuroda K."/>
            <person name="Ohashi A."/>
            <person name="Cruz R."/>
            <person name="Yamaguchi T."/>
            <person name="Sekiguchi Y."/>
        </authorList>
    </citation>
    <scope>NUCLEOTIDE SEQUENCE [LARGE SCALE GENOMIC DNA]</scope>
    <source>
        <strain evidence="1">TBC1</strain>
    </source>
</reference>
<name>A0A0S7C1J4_9BACT</name>
<organism evidence="1">
    <name type="scientific">Lentimicrobium saccharophilum</name>
    <dbReference type="NCBI Taxonomy" id="1678841"/>
    <lineage>
        <taxon>Bacteria</taxon>
        <taxon>Pseudomonadati</taxon>
        <taxon>Bacteroidota</taxon>
        <taxon>Bacteroidia</taxon>
        <taxon>Bacteroidales</taxon>
        <taxon>Lentimicrobiaceae</taxon>
        <taxon>Lentimicrobium</taxon>
    </lineage>
</organism>
<gene>
    <name evidence="1" type="ORF">TBC1_111143</name>
</gene>
<proteinExistence type="predicted"/>
<keyword evidence="2" id="KW-1185">Reference proteome</keyword>
<evidence type="ECO:0000313" key="2">
    <source>
        <dbReference type="Proteomes" id="UP000053091"/>
    </source>
</evidence>
<sequence length="63" mass="7315">MPEYPVDSTVNLSWIICGVNEEKSLPLAGYIVSIMFISHLLQGRLHYTFRLKLCYCRFSIISF</sequence>
<evidence type="ECO:0000313" key="1">
    <source>
        <dbReference type="EMBL" id="GAP43001.1"/>
    </source>
</evidence>
<accession>A0A0S7C1J4</accession>
<dbReference type="AlphaFoldDB" id="A0A0S7C1J4"/>